<dbReference type="InterPro" id="IPR046825">
    <property type="entry name" value="PDH_C"/>
</dbReference>
<dbReference type="EMBL" id="DXFQ01000104">
    <property type="protein sequence ID" value="HIX20114.1"/>
    <property type="molecule type" value="Genomic_DNA"/>
</dbReference>
<dbReference type="PANTHER" id="PTHR21363">
    <property type="entry name" value="PREPHENATE DEHYDROGENASE"/>
    <property type="match status" value="1"/>
</dbReference>
<accession>A0A9D1VC79</accession>
<feature type="compositionally biased region" description="Pro residues" evidence="2">
    <location>
        <begin position="157"/>
        <end position="169"/>
    </location>
</feature>
<dbReference type="Gene3D" id="1.10.3660.10">
    <property type="entry name" value="6-phosphogluconate dehydrogenase C-terminal like domain"/>
    <property type="match status" value="1"/>
</dbReference>
<organism evidence="4 5">
    <name type="scientific">Candidatus Akkermansia intestinigallinarum</name>
    <dbReference type="NCBI Taxonomy" id="2838431"/>
    <lineage>
        <taxon>Bacteria</taxon>
        <taxon>Pseudomonadati</taxon>
        <taxon>Verrucomicrobiota</taxon>
        <taxon>Verrucomicrobiia</taxon>
        <taxon>Verrucomicrobiales</taxon>
        <taxon>Akkermansiaceae</taxon>
        <taxon>Akkermansia</taxon>
    </lineage>
</organism>
<dbReference type="AlphaFoldDB" id="A0A9D1VC79"/>
<dbReference type="GO" id="GO:0070403">
    <property type="term" value="F:NAD+ binding"/>
    <property type="evidence" value="ECO:0007669"/>
    <property type="project" value="TreeGrafter"/>
</dbReference>
<dbReference type="InterPro" id="IPR003099">
    <property type="entry name" value="Prephen_DH"/>
</dbReference>
<dbReference type="PANTHER" id="PTHR21363:SF0">
    <property type="entry name" value="PREPHENATE DEHYDROGENASE [NADP(+)]"/>
    <property type="match status" value="1"/>
</dbReference>
<evidence type="ECO:0000313" key="5">
    <source>
        <dbReference type="Proteomes" id="UP000823964"/>
    </source>
</evidence>
<gene>
    <name evidence="4" type="ORF">H9862_05865</name>
</gene>
<dbReference type="Proteomes" id="UP000823964">
    <property type="component" value="Unassembled WGS sequence"/>
</dbReference>
<evidence type="ECO:0000256" key="1">
    <source>
        <dbReference type="ARBA" id="ARBA00023002"/>
    </source>
</evidence>
<dbReference type="Gene3D" id="3.40.50.720">
    <property type="entry name" value="NAD(P)-binding Rossmann-like Domain"/>
    <property type="match status" value="1"/>
</dbReference>
<evidence type="ECO:0000259" key="3">
    <source>
        <dbReference type="PROSITE" id="PS51176"/>
    </source>
</evidence>
<sequence>GATVVVTNEHAAPLDRLRRLEAFWQALGCATYEMAAATHDETVARISHTPHILAGLCARHAYLSDVPLKDMQRLAASGFRDTTRVCSGPPTMWADILWENDVAIRRSLADTMEDLKALMALLENQDKEGLRLWLDKAKEAREVIRGAAAADESAAAPPCPPDQKPPEAG</sequence>
<dbReference type="SUPFAM" id="SSF48179">
    <property type="entry name" value="6-phosphogluconate dehydrogenase C-terminal domain-like"/>
    <property type="match status" value="1"/>
</dbReference>
<feature type="region of interest" description="Disordered" evidence="2">
    <location>
        <begin position="146"/>
        <end position="169"/>
    </location>
</feature>
<evidence type="ECO:0000256" key="2">
    <source>
        <dbReference type="SAM" id="MobiDB-lite"/>
    </source>
</evidence>
<feature type="compositionally biased region" description="Low complexity" evidence="2">
    <location>
        <begin position="147"/>
        <end position="156"/>
    </location>
</feature>
<feature type="non-terminal residue" evidence="4">
    <location>
        <position position="1"/>
    </location>
</feature>
<dbReference type="Pfam" id="PF20463">
    <property type="entry name" value="PDH_C"/>
    <property type="match status" value="1"/>
</dbReference>
<dbReference type="GO" id="GO:0004665">
    <property type="term" value="F:prephenate dehydrogenase (NADP+) activity"/>
    <property type="evidence" value="ECO:0007669"/>
    <property type="project" value="InterPro"/>
</dbReference>
<dbReference type="GO" id="GO:0008977">
    <property type="term" value="F:prephenate dehydrogenase (NAD+) activity"/>
    <property type="evidence" value="ECO:0007669"/>
    <property type="project" value="InterPro"/>
</dbReference>
<dbReference type="GO" id="GO:0006571">
    <property type="term" value="P:tyrosine biosynthetic process"/>
    <property type="evidence" value="ECO:0007669"/>
    <property type="project" value="InterPro"/>
</dbReference>
<reference evidence="4" key="2">
    <citation type="submission" date="2021-04" db="EMBL/GenBank/DDBJ databases">
        <authorList>
            <person name="Gilroy R."/>
        </authorList>
    </citation>
    <scope>NUCLEOTIDE SEQUENCE</scope>
    <source>
        <strain evidence="4">14975</strain>
    </source>
</reference>
<proteinExistence type="predicted"/>
<comment type="caution">
    <text evidence="4">The sequence shown here is derived from an EMBL/GenBank/DDBJ whole genome shotgun (WGS) entry which is preliminary data.</text>
</comment>
<keyword evidence="1" id="KW-0560">Oxidoreductase</keyword>
<name>A0A9D1VC79_9BACT</name>
<dbReference type="InterPro" id="IPR050812">
    <property type="entry name" value="Preph/Arog_dehydrog"/>
</dbReference>
<protein>
    <submittedName>
        <fullName evidence="4">Prephenate dehydrogenase/arogenate dehydrogenase family protein</fullName>
    </submittedName>
</protein>
<reference evidence="4" key="1">
    <citation type="journal article" date="2021" name="PeerJ">
        <title>Extensive microbial diversity within the chicken gut microbiome revealed by metagenomics and culture.</title>
        <authorList>
            <person name="Gilroy R."/>
            <person name="Ravi A."/>
            <person name="Getino M."/>
            <person name="Pursley I."/>
            <person name="Horton D.L."/>
            <person name="Alikhan N.F."/>
            <person name="Baker D."/>
            <person name="Gharbi K."/>
            <person name="Hall N."/>
            <person name="Watson M."/>
            <person name="Adriaenssens E.M."/>
            <person name="Foster-Nyarko E."/>
            <person name="Jarju S."/>
            <person name="Secka A."/>
            <person name="Antonio M."/>
            <person name="Oren A."/>
            <person name="Chaudhuri R.R."/>
            <person name="La Ragione R."/>
            <person name="Hildebrand F."/>
            <person name="Pallen M.J."/>
        </authorList>
    </citation>
    <scope>NUCLEOTIDE SEQUENCE</scope>
    <source>
        <strain evidence="4">14975</strain>
    </source>
</reference>
<dbReference type="PROSITE" id="PS51176">
    <property type="entry name" value="PDH_ADH"/>
    <property type="match status" value="1"/>
</dbReference>
<evidence type="ECO:0000313" key="4">
    <source>
        <dbReference type="EMBL" id="HIX20114.1"/>
    </source>
</evidence>
<dbReference type="InterPro" id="IPR008927">
    <property type="entry name" value="6-PGluconate_DH-like_C_sf"/>
</dbReference>
<feature type="domain" description="Prephenate/arogenate dehydrogenase" evidence="3">
    <location>
        <begin position="1"/>
        <end position="152"/>
    </location>
</feature>